<evidence type="ECO:0000256" key="9">
    <source>
        <dbReference type="ARBA" id="ARBA00023004"/>
    </source>
</evidence>
<comment type="similarity">
    <text evidence="2">Belongs to the uracil-DNA glycosylase (UDG) superfamily. Type 4 (UDGa) family.</text>
</comment>
<dbReference type="Pfam" id="PF03167">
    <property type="entry name" value="UDG"/>
    <property type="match status" value="1"/>
</dbReference>
<dbReference type="InterPro" id="IPR036895">
    <property type="entry name" value="Uracil-DNA_glycosylase-like_sf"/>
</dbReference>
<evidence type="ECO:0000256" key="5">
    <source>
        <dbReference type="ARBA" id="ARBA00022485"/>
    </source>
</evidence>
<evidence type="ECO:0000256" key="6">
    <source>
        <dbReference type="ARBA" id="ARBA00022723"/>
    </source>
</evidence>
<dbReference type="PANTHER" id="PTHR33693:SF1">
    <property type="entry name" value="TYPE-4 URACIL-DNA GLYCOSYLASE"/>
    <property type="match status" value="1"/>
</dbReference>
<name>A0A1J5DTB7_9BACT</name>
<organism evidence="13 14">
    <name type="scientific">Candidatus Desantisbacteria bacterium CG2_30_40_21</name>
    <dbReference type="NCBI Taxonomy" id="1817895"/>
    <lineage>
        <taxon>Bacteria</taxon>
        <taxon>Candidatus Desantisiibacteriota</taxon>
    </lineage>
</organism>
<protein>
    <recommendedName>
        <fullName evidence="4">Type-4 uracil-DNA glycosylase</fullName>
        <ecNumber evidence="3">3.2.2.27</ecNumber>
    </recommendedName>
</protein>
<keyword evidence="11" id="KW-0234">DNA repair</keyword>
<keyword evidence="9" id="KW-0408">Iron</keyword>
<accession>A0A1J5DTB7</accession>
<dbReference type="CDD" id="cd10030">
    <property type="entry name" value="UDG-F4_TTUDGA_SPO1dp_like"/>
    <property type="match status" value="1"/>
</dbReference>
<dbReference type="SMART" id="SM00987">
    <property type="entry name" value="UreE_C"/>
    <property type="match status" value="1"/>
</dbReference>
<gene>
    <name evidence="13" type="ORF">AUJ95_05665</name>
</gene>
<dbReference type="SUPFAM" id="SSF52141">
    <property type="entry name" value="Uracil-DNA glycosylase-like"/>
    <property type="match status" value="1"/>
</dbReference>
<keyword evidence="7" id="KW-0227">DNA damage</keyword>
<sequence length="206" mass="23156">MPLPKIRRQGEEGSRKGTLETIENTIQGCKKCRLSQYRKNIVLGTGNTDAPLMIIGEAPGEQEDIQGQPFVGAAGQLLTKMLAAIHIERENVYITNVVKCRPENNREPHHDEIEACNPYLIAQIKVINPKIILCLGNFATKTMLGKTEGINILRGKIFDYQGIKLLPTYHPAALLYHPALKRDAWIDMQLLQKEIEEENGVRNMSD</sequence>
<comment type="catalytic activity">
    <reaction evidence="1">
        <text>Hydrolyzes single-stranded DNA or mismatched double-stranded DNA and polynucleotides, releasing free uracil.</text>
        <dbReference type="EC" id="3.2.2.27"/>
    </reaction>
</comment>
<dbReference type="GO" id="GO:0004844">
    <property type="term" value="F:uracil DNA N-glycosylase activity"/>
    <property type="evidence" value="ECO:0007669"/>
    <property type="project" value="UniProtKB-EC"/>
</dbReference>
<dbReference type="NCBIfam" id="TIGR00758">
    <property type="entry name" value="UDG_fam4"/>
    <property type="match status" value="1"/>
</dbReference>
<dbReference type="EMBL" id="MNYI01000152">
    <property type="protein sequence ID" value="OIP39337.1"/>
    <property type="molecule type" value="Genomic_DNA"/>
</dbReference>
<evidence type="ECO:0000256" key="4">
    <source>
        <dbReference type="ARBA" id="ARBA00019403"/>
    </source>
</evidence>
<dbReference type="EC" id="3.2.2.27" evidence="3"/>
<reference evidence="13 14" key="1">
    <citation type="journal article" date="2016" name="Environ. Microbiol.">
        <title>Genomic resolution of a cold subsurface aquifer community provides metabolic insights for novel microbes adapted to high CO concentrations.</title>
        <authorList>
            <person name="Probst A.J."/>
            <person name="Castelle C.J."/>
            <person name="Singh A."/>
            <person name="Brown C.T."/>
            <person name="Anantharaman K."/>
            <person name="Sharon I."/>
            <person name="Hug L.A."/>
            <person name="Burstein D."/>
            <person name="Emerson J.B."/>
            <person name="Thomas B.C."/>
            <person name="Banfield J.F."/>
        </authorList>
    </citation>
    <scope>NUCLEOTIDE SEQUENCE [LARGE SCALE GENOMIC DNA]</scope>
    <source>
        <strain evidence="13">CG2_30_40_21</strain>
    </source>
</reference>
<dbReference type="InterPro" id="IPR051536">
    <property type="entry name" value="UDG_Type-4/5"/>
</dbReference>
<dbReference type="Proteomes" id="UP000183085">
    <property type="component" value="Unassembled WGS sequence"/>
</dbReference>
<dbReference type="STRING" id="1817895.AUJ95_05665"/>
<keyword evidence="8" id="KW-0378">Hydrolase</keyword>
<feature type="domain" description="Uracil-DNA glycosylase-like" evidence="12">
    <location>
        <begin position="43"/>
        <end position="189"/>
    </location>
</feature>
<keyword evidence="6" id="KW-0479">Metal-binding</keyword>
<dbReference type="SMART" id="SM00986">
    <property type="entry name" value="UDG"/>
    <property type="match status" value="1"/>
</dbReference>
<keyword evidence="10" id="KW-0411">Iron-sulfur</keyword>
<evidence type="ECO:0000256" key="3">
    <source>
        <dbReference type="ARBA" id="ARBA00012030"/>
    </source>
</evidence>
<dbReference type="InterPro" id="IPR005273">
    <property type="entry name" value="Ura-DNA_glyco_family4"/>
</dbReference>
<evidence type="ECO:0000256" key="7">
    <source>
        <dbReference type="ARBA" id="ARBA00022763"/>
    </source>
</evidence>
<dbReference type="GO" id="GO:0051539">
    <property type="term" value="F:4 iron, 4 sulfur cluster binding"/>
    <property type="evidence" value="ECO:0007669"/>
    <property type="project" value="UniProtKB-KW"/>
</dbReference>
<proteinExistence type="inferred from homology"/>
<evidence type="ECO:0000256" key="11">
    <source>
        <dbReference type="ARBA" id="ARBA00023204"/>
    </source>
</evidence>
<dbReference type="Gene3D" id="3.40.470.10">
    <property type="entry name" value="Uracil-DNA glycosylase-like domain"/>
    <property type="match status" value="1"/>
</dbReference>
<dbReference type="PANTHER" id="PTHR33693">
    <property type="entry name" value="TYPE-5 URACIL-DNA GLYCOSYLASE"/>
    <property type="match status" value="1"/>
</dbReference>
<evidence type="ECO:0000259" key="12">
    <source>
        <dbReference type="SMART" id="SM00986"/>
    </source>
</evidence>
<evidence type="ECO:0000256" key="8">
    <source>
        <dbReference type="ARBA" id="ARBA00022801"/>
    </source>
</evidence>
<dbReference type="GO" id="GO:0006281">
    <property type="term" value="P:DNA repair"/>
    <property type="evidence" value="ECO:0007669"/>
    <property type="project" value="UniProtKB-KW"/>
</dbReference>
<dbReference type="InterPro" id="IPR005122">
    <property type="entry name" value="Uracil-DNA_glycosylase-like"/>
</dbReference>
<evidence type="ECO:0000256" key="10">
    <source>
        <dbReference type="ARBA" id="ARBA00023014"/>
    </source>
</evidence>
<dbReference type="GO" id="GO:0046872">
    <property type="term" value="F:metal ion binding"/>
    <property type="evidence" value="ECO:0007669"/>
    <property type="project" value="UniProtKB-KW"/>
</dbReference>
<dbReference type="AlphaFoldDB" id="A0A1J5DTB7"/>
<comment type="caution">
    <text evidence="13">The sequence shown here is derived from an EMBL/GenBank/DDBJ whole genome shotgun (WGS) entry which is preliminary data.</text>
</comment>
<evidence type="ECO:0000256" key="2">
    <source>
        <dbReference type="ARBA" id="ARBA00006521"/>
    </source>
</evidence>
<evidence type="ECO:0000313" key="13">
    <source>
        <dbReference type="EMBL" id="OIP39337.1"/>
    </source>
</evidence>
<evidence type="ECO:0000313" key="14">
    <source>
        <dbReference type="Proteomes" id="UP000183085"/>
    </source>
</evidence>
<keyword evidence="5" id="KW-0004">4Fe-4S</keyword>
<evidence type="ECO:0000256" key="1">
    <source>
        <dbReference type="ARBA" id="ARBA00001400"/>
    </source>
</evidence>